<feature type="compositionally biased region" description="Basic and acidic residues" evidence="1">
    <location>
        <begin position="177"/>
        <end position="187"/>
    </location>
</feature>
<reference evidence="2" key="1">
    <citation type="journal article" date="2022" name="bioRxiv">
        <title>Sequencing and chromosome-scale assembly of the giantPleurodeles waltlgenome.</title>
        <authorList>
            <person name="Brown T."/>
            <person name="Elewa A."/>
            <person name="Iarovenko S."/>
            <person name="Subramanian E."/>
            <person name="Araus A.J."/>
            <person name="Petzold A."/>
            <person name="Susuki M."/>
            <person name="Suzuki K.-i.T."/>
            <person name="Hayashi T."/>
            <person name="Toyoda A."/>
            <person name="Oliveira C."/>
            <person name="Osipova E."/>
            <person name="Leigh N.D."/>
            <person name="Simon A."/>
            <person name="Yun M.H."/>
        </authorList>
    </citation>
    <scope>NUCLEOTIDE SEQUENCE</scope>
    <source>
        <strain evidence="2">20211129_DDA</strain>
        <tissue evidence="2">Liver</tissue>
    </source>
</reference>
<name>A0AAV7UN64_PLEWA</name>
<proteinExistence type="predicted"/>
<feature type="region of interest" description="Disordered" evidence="1">
    <location>
        <begin position="139"/>
        <end position="187"/>
    </location>
</feature>
<keyword evidence="3" id="KW-1185">Reference proteome</keyword>
<accession>A0AAV7UN64</accession>
<dbReference type="Proteomes" id="UP001066276">
    <property type="component" value="Chromosome 3_1"/>
</dbReference>
<feature type="region of interest" description="Disordered" evidence="1">
    <location>
        <begin position="65"/>
        <end position="89"/>
    </location>
</feature>
<comment type="caution">
    <text evidence="2">The sequence shown here is derived from an EMBL/GenBank/DDBJ whole genome shotgun (WGS) entry which is preliminary data.</text>
</comment>
<evidence type="ECO:0000313" key="3">
    <source>
        <dbReference type="Proteomes" id="UP001066276"/>
    </source>
</evidence>
<feature type="compositionally biased region" description="Polar residues" evidence="1">
    <location>
        <begin position="145"/>
        <end position="158"/>
    </location>
</feature>
<dbReference type="AlphaFoldDB" id="A0AAV7UN64"/>
<protein>
    <submittedName>
        <fullName evidence="2">Uncharacterized protein</fullName>
    </submittedName>
</protein>
<organism evidence="2 3">
    <name type="scientific">Pleurodeles waltl</name>
    <name type="common">Iberian ribbed newt</name>
    <dbReference type="NCBI Taxonomy" id="8319"/>
    <lineage>
        <taxon>Eukaryota</taxon>
        <taxon>Metazoa</taxon>
        <taxon>Chordata</taxon>
        <taxon>Craniata</taxon>
        <taxon>Vertebrata</taxon>
        <taxon>Euteleostomi</taxon>
        <taxon>Amphibia</taxon>
        <taxon>Batrachia</taxon>
        <taxon>Caudata</taxon>
        <taxon>Salamandroidea</taxon>
        <taxon>Salamandridae</taxon>
        <taxon>Pleurodelinae</taxon>
        <taxon>Pleurodeles</taxon>
    </lineage>
</organism>
<gene>
    <name evidence="2" type="ORF">NDU88_005813</name>
</gene>
<evidence type="ECO:0000256" key="1">
    <source>
        <dbReference type="SAM" id="MobiDB-lite"/>
    </source>
</evidence>
<evidence type="ECO:0000313" key="2">
    <source>
        <dbReference type="EMBL" id="KAJ1189062.1"/>
    </source>
</evidence>
<sequence>MQETLCESQTAKSAVCDSQMRVSNAEMHFASRDRLAKCISESQIGRGVPFLFAIRSGTLANVSREEVPALSSPPNEEAHSDDSNSGLQDLDDLPCPLGILVNVQKKRLLQEAQYQGIREDLQALNNTLISIAGVLTDSHHRAPATRQTSEQPSTSAAASGQEAPPQDEQATSTPLPAEREPTRKRSL</sequence>
<dbReference type="EMBL" id="JANPWB010000005">
    <property type="protein sequence ID" value="KAJ1189062.1"/>
    <property type="molecule type" value="Genomic_DNA"/>
</dbReference>